<dbReference type="InterPro" id="IPR014729">
    <property type="entry name" value="Rossmann-like_a/b/a_fold"/>
</dbReference>
<name>A0AAQ1MCZ3_9FIRM</name>
<feature type="binding site" evidence="2">
    <location>
        <position position="137"/>
    </location>
    <ligand>
        <name>ATP</name>
        <dbReference type="ChEBI" id="CHEBI:30616"/>
    </ligand>
</feature>
<evidence type="ECO:0000256" key="2">
    <source>
        <dbReference type="PIRSR" id="PIRSR004976-51"/>
    </source>
</evidence>
<keyword evidence="2" id="KW-0547">Nucleotide-binding</keyword>
<dbReference type="GO" id="GO:0016740">
    <property type="term" value="F:transferase activity"/>
    <property type="evidence" value="ECO:0007669"/>
    <property type="project" value="UniProtKB-KW"/>
</dbReference>
<feature type="domain" description="tRNA(Ile)-lysidine/2-thiocytidine synthase N-terminal" evidence="3">
    <location>
        <begin position="24"/>
        <end position="173"/>
    </location>
</feature>
<dbReference type="Pfam" id="PF01171">
    <property type="entry name" value="ATP_bind_3"/>
    <property type="match status" value="1"/>
</dbReference>
<evidence type="ECO:0000313" key="5">
    <source>
        <dbReference type="Proteomes" id="UP000184089"/>
    </source>
</evidence>
<dbReference type="PIRSF" id="PIRSF004976">
    <property type="entry name" value="ATPase_YdaO"/>
    <property type="match status" value="1"/>
</dbReference>
<dbReference type="GO" id="GO:0008033">
    <property type="term" value="P:tRNA processing"/>
    <property type="evidence" value="ECO:0007669"/>
    <property type="project" value="InterPro"/>
</dbReference>
<keyword evidence="1" id="KW-0808">Transferase</keyword>
<gene>
    <name evidence="4" type="ORF">SAMN05444424_1153</name>
</gene>
<evidence type="ECO:0000313" key="4">
    <source>
        <dbReference type="EMBL" id="SHG01524.1"/>
    </source>
</evidence>
<evidence type="ECO:0000259" key="3">
    <source>
        <dbReference type="Pfam" id="PF01171"/>
    </source>
</evidence>
<dbReference type="PANTHER" id="PTHR43686:SF1">
    <property type="entry name" value="AMINOTRAN_5 DOMAIN-CONTAINING PROTEIN"/>
    <property type="match status" value="1"/>
</dbReference>
<feature type="binding site" evidence="2">
    <location>
        <position position="132"/>
    </location>
    <ligand>
        <name>ATP</name>
        <dbReference type="ChEBI" id="CHEBI:30616"/>
    </ligand>
</feature>
<comment type="caution">
    <text evidence="4">The sequence shown here is derived from an EMBL/GenBank/DDBJ whole genome shotgun (WGS) entry which is preliminary data.</text>
</comment>
<dbReference type="RefSeq" id="WP_021659014.1">
    <property type="nucleotide sequence ID" value="NZ_FQVY01000002.1"/>
</dbReference>
<organism evidence="4 5">
    <name type="scientific">Bittarella massiliensis</name>
    <name type="common">ex Durand et al. 2017</name>
    <dbReference type="NCBI Taxonomy" id="1720313"/>
    <lineage>
        <taxon>Bacteria</taxon>
        <taxon>Bacillati</taxon>
        <taxon>Bacillota</taxon>
        <taxon>Clostridia</taxon>
        <taxon>Eubacteriales</taxon>
        <taxon>Oscillospiraceae</taxon>
        <taxon>Bittarella (ex Durand et al. 2017)</taxon>
    </lineage>
</organism>
<accession>A0AAQ1MCZ3</accession>
<proteinExistence type="predicted"/>
<dbReference type="CDD" id="cd24138">
    <property type="entry name" value="TtcA-like"/>
    <property type="match status" value="1"/>
</dbReference>
<dbReference type="EMBL" id="FQVY01000002">
    <property type="protein sequence ID" value="SHG01524.1"/>
    <property type="molecule type" value="Genomic_DNA"/>
</dbReference>
<dbReference type="InterPro" id="IPR035107">
    <property type="entry name" value="tRNA_thiolation_TtcA_Ctu1"/>
</dbReference>
<dbReference type="SUPFAM" id="SSF52402">
    <property type="entry name" value="Adenine nucleotide alpha hydrolases-like"/>
    <property type="match status" value="1"/>
</dbReference>
<reference evidence="5" key="1">
    <citation type="submission" date="2016-11" db="EMBL/GenBank/DDBJ databases">
        <authorList>
            <person name="Jaros S."/>
            <person name="Januszkiewicz K."/>
            <person name="Wedrychowicz H."/>
        </authorList>
    </citation>
    <scope>NUCLEOTIDE SEQUENCE [LARGE SCALE GENOMIC DNA]</scope>
    <source>
        <strain evidence="5">DSM 4029</strain>
    </source>
</reference>
<feature type="binding site" evidence="2">
    <location>
        <begin position="27"/>
        <end position="29"/>
    </location>
    <ligand>
        <name>ATP</name>
        <dbReference type="ChEBI" id="CHEBI:30616"/>
    </ligand>
</feature>
<protein>
    <submittedName>
        <fullName evidence="4">tRNA(Ile)-lysidine synthase TilS/MesJ</fullName>
    </submittedName>
</protein>
<dbReference type="InterPro" id="IPR011063">
    <property type="entry name" value="TilS/TtcA_N"/>
</dbReference>
<feature type="binding site" evidence="2">
    <location>
        <position position="59"/>
    </location>
    <ligand>
        <name>ATP</name>
        <dbReference type="ChEBI" id="CHEBI:30616"/>
    </ligand>
</feature>
<sequence length="237" mass="26346">MQKLMGAMRKAIQDYGMLSDGDRVAVGVSGGKDSLALLAGLAGLRDYIGIDYQVVGITIDMGNPKVPTPDWGRVEAFCRALGVPYQVKRTEIGDIIFNVRKEKNPCSLCARMRRGSLHDAAKAAGCNKVALGHHKDDAVETFFMNLFNEGRLGCFQPVTYLSRKDLTVIRPLVLADEFLVNSAARRLDFPVVKSSCPVDGHTNRERMKEYIRQQERLDHGFKDRIFGAICRAHLDGF</sequence>
<keyword evidence="2" id="KW-0067">ATP-binding</keyword>
<dbReference type="AlphaFoldDB" id="A0AAQ1MCZ3"/>
<feature type="binding site" evidence="2">
    <location>
        <position position="33"/>
    </location>
    <ligand>
        <name>ATP</name>
        <dbReference type="ChEBI" id="CHEBI:30616"/>
    </ligand>
</feature>
<dbReference type="Proteomes" id="UP000184089">
    <property type="component" value="Unassembled WGS sequence"/>
</dbReference>
<dbReference type="GO" id="GO:0005524">
    <property type="term" value="F:ATP binding"/>
    <property type="evidence" value="ECO:0007669"/>
    <property type="project" value="UniProtKB-KW"/>
</dbReference>
<evidence type="ECO:0000256" key="1">
    <source>
        <dbReference type="ARBA" id="ARBA00022679"/>
    </source>
</evidence>
<dbReference type="Gene3D" id="3.40.50.620">
    <property type="entry name" value="HUPs"/>
    <property type="match status" value="1"/>
</dbReference>
<dbReference type="PANTHER" id="PTHR43686">
    <property type="entry name" value="SULFURTRANSFERASE-RELATED"/>
    <property type="match status" value="1"/>
</dbReference>